<dbReference type="InterPro" id="IPR046873">
    <property type="entry name" value="HisK-N-like"/>
</dbReference>
<comment type="similarity">
    <text evidence="2">Belongs to the protein kinase superfamily. STE Ser/Thr protein kinase family. MAP kinase kinase kinase subfamily.</text>
</comment>
<feature type="domain" description="Protein kinase" evidence="17">
    <location>
        <begin position="47"/>
        <end position="305"/>
    </location>
</feature>
<name>A0A1S3K886_LINAN</name>
<keyword evidence="5" id="KW-0808">Transferase</keyword>
<dbReference type="EC" id="2.7.11.25" evidence="3"/>
<gene>
    <name evidence="19" type="primary">LOC106179634</name>
</gene>
<comment type="cofactor">
    <cofactor evidence="1">
        <name>Mg(2+)</name>
        <dbReference type="ChEBI" id="CHEBI:18420"/>
    </cofactor>
</comment>
<comment type="catalytic activity">
    <reaction evidence="13">
        <text>L-seryl-[protein] + ATP = O-phospho-L-seryl-[protein] + ADP + H(+)</text>
        <dbReference type="Rhea" id="RHEA:17989"/>
        <dbReference type="Rhea" id="RHEA-COMP:9863"/>
        <dbReference type="Rhea" id="RHEA-COMP:11604"/>
        <dbReference type="ChEBI" id="CHEBI:15378"/>
        <dbReference type="ChEBI" id="CHEBI:29999"/>
        <dbReference type="ChEBI" id="CHEBI:30616"/>
        <dbReference type="ChEBI" id="CHEBI:83421"/>
        <dbReference type="ChEBI" id="CHEBI:456216"/>
        <dbReference type="EC" id="2.7.11.25"/>
    </reaction>
</comment>
<feature type="coiled-coil region" evidence="15">
    <location>
        <begin position="614"/>
        <end position="641"/>
    </location>
</feature>
<dbReference type="Pfam" id="PF20302">
    <property type="entry name" value="HisK-N-like"/>
    <property type="match status" value="1"/>
</dbReference>
<evidence type="ECO:0000256" key="1">
    <source>
        <dbReference type="ARBA" id="ARBA00001946"/>
    </source>
</evidence>
<dbReference type="GeneID" id="106179634"/>
<dbReference type="SUPFAM" id="SSF47769">
    <property type="entry name" value="SAM/Pointed domain"/>
    <property type="match status" value="1"/>
</dbReference>
<evidence type="ECO:0000256" key="2">
    <source>
        <dbReference type="ARBA" id="ARBA00006529"/>
    </source>
</evidence>
<protein>
    <recommendedName>
        <fullName evidence="3">mitogen-activated protein kinase kinase kinase</fullName>
        <ecNumber evidence="3">2.7.11.25</ecNumber>
    </recommendedName>
</protein>
<dbReference type="OrthoDB" id="275301at2759"/>
<keyword evidence="7 14" id="KW-0547">Nucleotide-binding</keyword>
<evidence type="ECO:0000256" key="8">
    <source>
        <dbReference type="ARBA" id="ARBA00022777"/>
    </source>
</evidence>
<dbReference type="PROSITE" id="PS50011">
    <property type="entry name" value="PROTEIN_KINASE_DOM"/>
    <property type="match status" value="1"/>
</dbReference>
<dbReference type="GO" id="GO:0046872">
    <property type="term" value="F:metal ion binding"/>
    <property type="evidence" value="ECO:0007669"/>
    <property type="project" value="UniProtKB-KW"/>
</dbReference>
<dbReference type="SUPFAM" id="SSF56112">
    <property type="entry name" value="Protein kinase-like (PK-like)"/>
    <property type="match status" value="1"/>
</dbReference>
<feature type="region of interest" description="Disordered" evidence="16">
    <location>
        <begin position="577"/>
        <end position="601"/>
    </location>
</feature>
<dbReference type="PROSITE" id="PS00107">
    <property type="entry name" value="PROTEIN_KINASE_ATP"/>
    <property type="match status" value="1"/>
</dbReference>
<dbReference type="InterPro" id="IPR000719">
    <property type="entry name" value="Prot_kinase_dom"/>
</dbReference>
<evidence type="ECO:0000313" key="19">
    <source>
        <dbReference type="RefSeq" id="XP_013418838.1"/>
    </source>
</evidence>
<dbReference type="InterPro" id="IPR013761">
    <property type="entry name" value="SAM/pointed_sf"/>
</dbReference>
<organism evidence="18 19">
    <name type="scientific">Lingula anatina</name>
    <name type="common">Brachiopod</name>
    <name type="synonym">Lingula unguis</name>
    <dbReference type="NCBI Taxonomy" id="7574"/>
    <lineage>
        <taxon>Eukaryota</taxon>
        <taxon>Metazoa</taxon>
        <taxon>Spiralia</taxon>
        <taxon>Lophotrochozoa</taxon>
        <taxon>Brachiopoda</taxon>
        <taxon>Linguliformea</taxon>
        <taxon>Lingulata</taxon>
        <taxon>Lingulida</taxon>
        <taxon>Linguloidea</taxon>
        <taxon>Lingulidae</taxon>
        <taxon>Lingula</taxon>
    </lineage>
</organism>
<dbReference type="PANTHER" id="PTHR11584">
    <property type="entry name" value="SERINE/THREONINE PROTEIN KINASE"/>
    <property type="match status" value="1"/>
</dbReference>
<dbReference type="Gene3D" id="3.30.200.20">
    <property type="entry name" value="Phosphorylase Kinase, domain 1"/>
    <property type="match status" value="1"/>
</dbReference>
<dbReference type="Gene3D" id="1.10.150.50">
    <property type="entry name" value="Transcription Factor, Ets-1"/>
    <property type="match status" value="1"/>
</dbReference>
<dbReference type="InterPro" id="IPR008271">
    <property type="entry name" value="Ser/Thr_kinase_AS"/>
</dbReference>
<keyword evidence="8" id="KW-0418">Kinase</keyword>
<dbReference type="SMART" id="SM00220">
    <property type="entry name" value="S_TKc"/>
    <property type="match status" value="1"/>
</dbReference>
<accession>A0A1S3K886</accession>
<feature type="compositionally biased region" description="Low complexity" evidence="16">
    <location>
        <begin position="589"/>
        <end position="601"/>
    </location>
</feature>
<keyword evidence="11 15" id="KW-0175">Coiled coil</keyword>
<dbReference type="InterPro" id="IPR011009">
    <property type="entry name" value="Kinase-like_dom_sf"/>
</dbReference>
<keyword evidence="10" id="KW-0460">Magnesium</keyword>
<dbReference type="Proteomes" id="UP000085678">
    <property type="component" value="Unplaced"/>
</dbReference>
<evidence type="ECO:0000313" key="18">
    <source>
        <dbReference type="Proteomes" id="UP000085678"/>
    </source>
</evidence>
<dbReference type="GO" id="GO:0005524">
    <property type="term" value="F:ATP binding"/>
    <property type="evidence" value="ECO:0007669"/>
    <property type="project" value="UniProtKB-UniRule"/>
</dbReference>
<evidence type="ECO:0000256" key="6">
    <source>
        <dbReference type="ARBA" id="ARBA00022723"/>
    </source>
</evidence>
<dbReference type="Pfam" id="PF00069">
    <property type="entry name" value="Pkinase"/>
    <property type="match status" value="1"/>
</dbReference>
<keyword evidence="4" id="KW-0723">Serine/threonine-protein kinase</keyword>
<dbReference type="PROSITE" id="PS00108">
    <property type="entry name" value="PROTEIN_KINASE_ST"/>
    <property type="match status" value="1"/>
</dbReference>
<evidence type="ECO:0000256" key="16">
    <source>
        <dbReference type="SAM" id="MobiDB-lite"/>
    </source>
</evidence>
<evidence type="ECO:0000256" key="12">
    <source>
        <dbReference type="ARBA" id="ARBA00047559"/>
    </source>
</evidence>
<dbReference type="RefSeq" id="XP_013418838.1">
    <property type="nucleotide sequence ID" value="XM_013563384.1"/>
</dbReference>
<comment type="catalytic activity">
    <reaction evidence="12">
        <text>L-threonyl-[protein] + ATP = O-phospho-L-threonyl-[protein] + ADP + H(+)</text>
        <dbReference type="Rhea" id="RHEA:46608"/>
        <dbReference type="Rhea" id="RHEA-COMP:11060"/>
        <dbReference type="Rhea" id="RHEA-COMP:11605"/>
        <dbReference type="ChEBI" id="CHEBI:15378"/>
        <dbReference type="ChEBI" id="CHEBI:30013"/>
        <dbReference type="ChEBI" id="CHEBI:30616"/>
        <dbReference type="ChEBI" id="CHEBI:61977"/>
        <dbReference type="ChEBI" id="CHEBI:456216"/>
        <dbReference type="EC" id="2.7.11.25"/>
    </reaction>
</comment>
<evidence type="ECO:0000256" key="5">
    <source>
        <dbReference type="ARBA" id="ARBA00022679"/>
    </source>
</evidence>
<dbReference type="FunFam" id="3.30.200.20:FF:000067">
    <property type="entry name" value="Mitogen-activated protein kinase kinase kinase 5"/>
    <property type="match status" value="1"/>
</dbReference>
<evidence type="ECO:0000256" key="13">
    <source>
        <dbReference type="ARBA" id="ARBA00048329"/>
    </source>
</evidence>
<evidence type="ECO:0000256" key="11">
    <source>
        <dbReference type="ARBA" id="ARBA00023054"/>
    </source>
</evidence>
<proteinExistence type="inferred from homology"/>
<feature type="region of interest" description="Disordered" evidence="16">
    <location>
        <begin position="311"/>
        <end position="422"/>
    </location>
</feature>
<keyword evidence="9 14" id="KW-0067">ATP-binding</keyword>
<reference evidence="19" key="1">
    <citation type="submission" date="2025-08" db="UniProtKB">
        <authorList>
            <consortium name="RefSeq"/>
        </authorList>
    </citation>
    <scope>IDENTIFICATION</scope>
    <source>
        <tissue evidence="19">Gonads</tissue>
    </source>
</reference>
<evidence type="ECO:0000256" key="15">
    <source>
        <dbReference type="SAM" id="Coils"/>
    </source>
</evidence>
<evidence type="ECO:0000256" key="7">
    <source>
        <dbReference type="ARBA" id="ARBA00022741"/>
    </source>
</evidence>
<evidence type="ECO:0000259" key="17">
    <source>
        <dbReference type="PROSITE" id="PS50011"/>
    </source>
</evidence>
<dbReference type="GO" id="GO:0004709">
    <property type="term" value="F:MAP kinase kinase kinase activity"/>
    <property type="evidence" value="ECO:0007669"/>
    <property type="project" value="UniProtKB-EC"/>
</dbReference>
<evidence type="ECO:0000256" key="3">
    <source>
        <dbReference type="ARBA" id="ARBA00012406"/>
    </source>
</evidence>
<dbReference type="AlphaFoldDB" id="A0A1S3K886"/>
<dbReference type="Gene3D" id="1.10.510.10">
    <property type="entry name" value="Transferase(Phosphotransferase) domain 1"/>
    <property type="match status" value="1"/>
</dbReference>
<keyword evidence="18" id="KW-1185">Reference proteome</keyword>
<evidence type="ECO:0000256" key="4">
    <source>
        <dbReference type="ARBA" id="ARBA00022527"/>
    </source>
</evidence>
<dbReference type="PANTHER" id="PTHR11584:SF394">
    <property type="entry name" value="APOPTOTIC SIGNAL-REGULATING KINASE 1, ISOFORM C"/>
    <property type="match status" value="1"/>
</dbReference>
<evidence type="ECO:0000256" key="9">
    <source>
        <dbReference type="ARBA" id="ARBA00022840"/>
    </source>
</evidence>
<dbReference type="InterPro" id="IPR017441">
    <property type="entry name" value="Protein_kinase_ATP_BS"/>
</dbReference>
<evidence type="ECO:0000256" key="10">
    <source>
        <dbReference type="ARBA" id="ARBA00022842"/>
    </source>
</evidence>
<sequence length="759" mass="85641">MSRRLRDIIWKKKRCSLPIKIPNVYEFDTDALAGIEIPQYEYEIDEKGNRVILGRGTYGVVVAARDLTTQVRIAIKEVPEKNIEEVQPLHEEIRLHSRLSHKNIVKYLGSISEDGFFKIFMEQVPGGSLSTLLRSKWGPLKDNEATIAFYTRQILEGLRYLHDNKIVHRDIKGDNVLVNTYSGVLKISDFGTSKRLSGLHNFTETFAGTLQYMAPEVIDRGARGYGAPADIWSLGCTVIEMATGKPPFIELGSPEAAMFKVGYYKAHPDIPIEMTEKAKSFLLRCFEPDPEKRATATELLEHTFLQRANLFRGDSRTSNKKKHHHKGKSADYLRSISVPDPPSQQQETKHLHLQIPSPSSAPDAETEVDSTDLEAPPDTPLSPEPDTCSITSPDSTKHLSLMSPDEASSPSPETGSAGSGSREQGFYLLRKDSERRATLAQVLSRDEVQICSRWLTLLHTEANITQPKLKTEHLLVLLKGLQQYVVSHDNKHLSFAFDKLREELDFDMTAQNEIQLALYVFHEAVNQTLKHCNIQPHWMFALDNITRNAIHAAITVFAPELGAHILGQQSAESFNQEMGGQGHVQGEEGSTSGVSTVNSTKSQKAQLQYQTEANRELYSKLQSLTEENTRLLQELVIVNEAYQNLLKSCIQEKRVSMDHLRMLSQQEPGRNGLHGAGGDSATQPQRRVDQGLVDWLKSHGADQETVDKFVEELYTKHDVLEVITNEDLRRMHIRGGIQCRIWQAIMHHRISRQRRTSPR</sequence>
<keyword evidence="6" id="KW-0479">Metal-binding</keyword>
<dbReference type="CDD" id="cd06624">
    <property type="entry name" value="STKc_ASK"/>
    <property type="match status" value="1"/>
</dbReference>
<evidence type="ECO:0000256" key="14">
    <source>
        <dbReference type="PROSITE-ProRule" id="PRU10141"/>
    </source>
</evidence>
<feature type="binding site" evidence="14">
    <location>
        <position position="76"/>
    </location>
    <ligand>
        <name>ATP</name>
        <dbReference type="ChEBI" id="CHEBI:30616"/>
    </ligand>
</feature>
<dbReference type="FunFam" id="1.10.510.10:FF:000054">
    <property type="entry name" value="Mitogen-activated protein kinase kinase kinase 5"/>
    <property type="match status" value="1"/>
</dbReference>
<feature type="compositionally biased region" description="Basic residues" evidence="16">
    <location>
        <begin position="318"/>
        <end position="327"/>
    </location>
</feature>
<feature type="compositionally biased region" description="Polar residues" evidence="16">
    <location>
        <begin position="406"/>
        <end position="422"/>
    </location>
</feature>